<reference evidence="2" key="1">
    <citation type="journal article" date="2014" name="Nucleic Acids Res.">
        <title>The evolutionary dynamics of variant antigen genes in Babesia reveal a history of genomic innovation underlying host-parasite interaction.</title>
        <authorList>
            <person name="Jackson A.P."/>
            <person name="Otto T.D."/>
            <person name="Darby A."/>
            <person name="Ramaprasad A."/>
            <person name="Xia D."/>
            <person name="Echaide I.E."/>
            <person name="Farber M."/>
            <person name="Gahlot S."/>
            <person name="Gamble J."/>
            <person name="Gupta D."/>
            <person name="Gupta Y."/>
            <person name="Jackson L."/>
            <person name="Malandrin L."/>
            <person name="Malas T.B."/>
            <person name="Moussa E."/>
            <person name="Nair M."/>
            <person name="Reid A.J."/>
            <person name="Sanders M."/>
            <person name="Sharma J."/>
            <person name="Tracey A."/>
            <person name="Quail M.A."/>
            <person name="Weir W."/>
            <person name="Wastling J.M."/>
            <person name="Hall N."/>
            <person name="Willadsen P."/>
            <person name="Lingelbach K."/>
            <person name="Shiels B."/>
            <person name="Tait A."/>
            <person name="Berriman M."/>
            <person name="Allred D.R."/>
            <person name="Pain A."/>
        </authorList>
    </citation>
    <scope>NUCLEOTIDE SEQUENCE [LARGE SCALE GENOMIC DNA]</scope>
    <source>
        <strain evidence="2">Bond</strain>
    </source>
</reference>
<dbReference type="KEGG" id="bbig:BBBOND_0311830"/>
<dbReference type="AlphaFoldDB" id="A0A061DEH3"/>
<organism evidence="1 2">
    <name type="scientific">Babesia bigemina</name>
    <dbReference type="NCBI Taxonomy" id="5866"/>
    <lineage>
        <taxon>Eukaryota</taxon>
        <taxon>Sar</taxon>
        <taxon>Alveolata</taxon>
        <taxon>Apicomplexa</taxon>
        <taxon>Aconoidasida</taxon>
        <taxon>Piroplasmida</taxon>
        <taxon>Babesiidae</taxon>
        <taxon>Babesia</taxon>
    </lineage>
</organism>
<dbReference type="GeneID" id="24565821"/>
<keyword evidence="2" id="KW-1185">Reference proteome</keyword>
<dbReference type="OrthoDB" id="366620at2759"/>
<protein>
    <submittedName>
        <fullName evidence="1">Uncharacterized protein</fullName>
    </submittedName>
</protein>
<evidence type="ECO:0000313" key="1">
    <source>
        <dbReference type="EMBL" id="CDR97280.1"/>
    </source>
</evidence>
<proteinExistence type="predicted"/>
<dbReference type="RefSeq" id="XP_012769466.1">
    <property type="nucleotide sequence ID" value="XM_012914012.1"/>
</dbReference>
<dbReference type="EMBL" id="LK391709">
    <property type="protein sequence ID" value="CDR97280.1"/>
    <property type="molecule type" value="Genomic_DNA"/>
</dbReference>
<accession>A0A061DEH3</accession>
<dbReference type="Proteomes" id="UP000033188">
    <property type="component" value="Chromosome 3"/>
</dbReference>
<evidence type="ECO:0000313" key="2">
    <source>
        <dbReference type="Proteomes" id="UP000033188"/>
    </source>
</evidence>
<name>A0A061DEH3_BABBI</name>
<dbReference type="VEuPathDB" id="PiroplasmaDB:BBBOND_0311830"/>
<gene>
    <name evidence="1" type="ORF">BBBOND_0311830</name>
</gene>
<sequence>MLLTSLTDVPRNLKEAIDWLMAMKGDNAENVDAMSAALHRFLIRYPVGFTEVPALERVKHFSRFFMKKPDIEDQPFVQELIGRYSTRMSKNPKRLPTVSMSIEESDYKNIIKAWGVKPTAIARGLRKVLDGCEKLLDGVKHPSEYVSAYSSEATWEASCSEDPEACAVILVGIAPMLYVGIRSLKDAADDATGYVVFSNAETRFARILECVGYSATENRANLSASDVFKALGGIDGRVMDVIYDLAGFWAFY</sequence>